<proteinExistence type="predicted"/>
<dbReference type="OrthoDB" id="539213at2759"/>
<evidence type="ECO:0000256" key="1">
    <source>
        <dbReference type="SAM" id="MobiDB-lite"/>
    </source>
</evidence>
<dbReference type="AlphaFoldDB" id="A0A0N1P1I9"/>
<evidence type="ECO:0000259" key="2">
    <source>
        <dbReference type="Pfam" id="PF14420"/>
    </source>
</evidence>
<dbReference type="Pfam" id="PF14420">
    <property type="entry name" value="Clr5"/>
    <property type="match status" value="1"/>
</dbReference>
<feature type="domain" description="Clr5" evidence="2">
    <location>
        <begin position="29"/>
        <end position="75"/>
    </location>
</feature>
<accession>A0A0N1P1I9</accession>
<dbReference type="STRING" id="1664694.A0A0N1P1I9"/>
<dbReference type="InterPro" id="IPR025676">
    <property type="entry name" value="Clr5_dom"/>
</dbReference>
<reference evidence="3 4" key="1">
    <citation type="submission" date="2015-06" db="EMBL/GenBank/DDBJ databases">
        <title>Draft genome of the ant-associated black yeast Phialophora attae CBS 131958.</title>
        <authorList>
            <person name="Moreno L.F."/>
            <person name="Stielow B.J."/>
            <person name="de Hoog S."/>
            <person name="Vicente V.A."/>
            <person name="Weiss V.A."/>
            <person name="de Vries M."/>
            <person name="Cruz L.M."/>
            <person name="Souza E.M."/>
        </authorList>
    </citation>
    <scope>NUCLEOTIDE SEQUENCE [LARGE SCALE GENOMIC DNA]</scope>
    <source>
        <strain evidence="3 4">CBS 131958</strain>
    </source>
</reference>
<dbReference type="GeneID" id="28742120"/>
<dbReference type="Gene3D" id="1.25.40.10">
    <property type="entry name" value="Tetratricopeptide repeat domain"/>
    <property type="match status" value="1"/>
</dbReference>
<comment type="caution">
    <text evidence="3">The sequence shown here is derived from an EMBL/GenBank/DDBJ whole genome shotgun (WGS) entry which is preliminary data.</text>
</comment>
<dbReference type="SUPFAM" id="SSF48452">
    <property type="entry name" value="TPR-like"/>
    <property type="match status" value="1"/>
</dbReference>
<evidence type="ECO:0000313" key="3">
    <source>
        <dbReference type="EMBL" id="KPI42267.1"/>
    </source>
</evidence>
<organism evidence="3 4">
    <name type="scientific">Cyphellophora attinorum</name>
    <dbReference type="NCBI Taxonomy" id="1664694"/>
    <lineage>
        <taxon>Eukaryota</taxon>
        <taxon>Fungi</taxon>
        <taxon>Dikarya</taxon>
        <taxon>Ascomycota</taxon>
        <taxon>Pezizomycotina</taxon>
        <taxon>Eurotiomycetes</taxon>
        <taxon>Chaetothyriomycetidae</taxon>
        <taxon>Chaetothyriales</taxon>
        <taxon>Cyphellophoraceae</taxon>
        <taxon>Cyphellophora</taxon>
    </lineage>
</organism>
<dbReference type="EMBL" id="LFJN01000007">
    <property type="protein sequence ID" value="KPI42267.1"/>
    <property type="molecule type" value="Genomic_DNA"/>
</dbReference>
<dbReference type="Proteomes" id="UP000038010">
    <property type="component" value="Unassembled WGS sequence"/>
</dbReference>
<protein>
    <recommendedName>
        <fullName evidence="2">Clr5 domain-containing protein</fullName>
    </recommendedName>
</protein>
<dbReference type="RefSeq" id="XP_018002230.1">
    <property type="nucleotide sequence ID" value="XM_018150240.1"/>
</dbReference>
<keyword evidence="4" id="KW-1185">Reference proteome</keyword>
<dbReference type="InterPro" id="IPR011990">
    <property type="entry name" value="TPR-like_helical_dom_sf"/>
</dbReference>
<evidence type="ECO:0000313" key="4">
    <source>
        <dbReference type="Proteomes" id="UP000038010"/>
    </source>
</evidence>
<gene>
    <name evidence="3" type="ORF">AB675_9683</name>
</gene>
<sequence length="664" mass="73847">MDMQVNLPMQAAGPGQRREGGHHLRKIPDSVWAAYDAEIIRLYLTENTPLKELQTYFRETYGFHATTKQWKDRLSRESIRRNLSRPAVAVIQCLLDEAEQRQIERQVFYNGKPKTRKDVQRYICKTTGISTPAELRQSLPPNRADWPKSVDWQDLPHSQPPSTNIFAPDQRGGPGGFFSENLSGNAQPSRPPAVSQATYLASSVASHISLGPFASSDFNTTFEPTDFTYSSMQIKGSADDASGWSGRYDESNSIRNLHTEASTQALATPVLAEQEDQDSQGFTAVLNLRGGAFDQLYGDMDSPGPAAAESSTRSPLSVLHGLVSATPIALSASITLAHALHQVLGRHGGLESSSAETFIRSCFEACVHYGQGAVKDAEHALDCGVVAFQTLMDGPPPGSFTKSISTLNRVSFLLEVYGHRPLKATVFQHLELRLIGSSKPQWTALQKTLGFLFDTTSWDQAKARDNVAKLSEACDMARLAAGNKYSPFALAARYNLAWTLLEAGQHERALEMLNSEKSKCEECFGPYALDTITWTATLARAHAAFGELETAVLLMEEVVLVRTEKAYSKEHPLYWEVRYRVGLFLLHIAEEGKRQRQTPETWAIGEELVKEALLWRGVHLGTGNPQFTNAFQLLKRYLRVQRKQHEASDIWTWYADAIKELQPT</sequence>
<name>A0A0N1P1I9_9EURO</name>
<feature type="region of interest" description="Disordered" evidence="1">
    <location>
        <begin position="1"/>
        <end position="22"/>
    </location>
</feature>
<dbReference type="VEuPathDB" id="FungiDB:AB675_9683"/>